<dbReference type="OrthoDB" id="1638493at2759"/>
<gene>
    <name evidence="3" type="ORF">C1SCF055_LOCUS28019</name>
</gene>
<accession>A0A9P1D0G3</accession>
<reference evidence="3" key="1">
    <citation type="submission" date="2022-10" db="EMBL/GenBank/DDBJ databases">
        <authorList>
            <person name="Chen Y."/>
            <person name="Dougan E. K."/>
            <person name="Chan C."/>
            <person name="Rhodes N."/>
            <person name="Thang M."/>
        </authorList>
    </citation>
    <scope>NUCLEOTIDE SEQUENCE</scope>
</reference>
<organism evidence="3">
    <name type="scientific">Cladocopium goreaui</name>
    <dbReference type="NCBI Taxonomy" id="2562237"/>
    <lineage>
        <taxon>Eukaryota</taxon>
        <taxon>Sar</taxon>
        <taxon>Alveolata</taxon>
        <taxon>Dinophyceae</taxon>
        <taxon>Suessiales</taxon>
        <taxon>Symbiodiniaceae</taxon>
        <taxon>Cladocopium</taxon>
    </lineage>
</organism>
<dbReference type="EMBL" id="CAMXCT030003025">
    <property type="protein sequence ID" value="CAL4789344.1"/>
    <property type="molecule type" value="Genomic_DNA"/>
</dbReference>
<dbReference type="AlphaFoldDB" id="A0A9P1D0G3"/>
<dbReference type="InterPro" id="IPR040911">
    <property type="entry name" value="Exostosin_GT47"/>
</dbReference>
<dbReference type="InterPro" id="IPR004263">
    <property type="entry name" value="Exostosin"/>
</dbReference>
<dbReference type="PANTHER" id="PTHR11062">
    <property type="entry name" value="EXOSTOSIN HEPARAN SULFATE GLYCOSYLTRANSFERASE -RELATED"/>
    <property type="match status" value="1"/>
</dbReference>
<reference evidence="4 5" key="2">
    <citation type="submission" date="2024-05" db="EMBL/GenBank/DDBJ databases">
        <authorList>
            <person name="Chen Y."/>
            <person name="Shah S."/>
            <person name="Dougan E. K."/>
            <person name="Thang M."/>
            <person name="Chan C."/>
        </authorList>
    </citation>
    <scope>NUCLEOTIDE SEQUENCE [LARGE SCALE GENOMIC DNA]</scope>
</reference>
<dbReference type="GO" id="GO:0016757">
    <property type="term" value="F:glycosyltransferase activity"/>
    <property type="evidence" value="ECO:0007669"/>
    <property type="project" value="InterPro"/>
</dbReference>
<dbReference type="EMBL" id="CAMXCT020003025">
    <property type="protein sequence ID" value="CAL1155407.1"/>
    <property type="molecule type" value="Genomic_DNA"/>
</dbReference>
<evidence type="ECO:0000256" key="1">
    <source>
        <dbReference type="ARBA" id="ARBA00010271"/>
    </source>
</evidence>
<proteinExistence type="inferred from homology"/>
<evidence type="ECO:0000259" key="2">
    <source>
        <dbReference type="Pfam" id="PF03016"/>
    </source>
</evidence>
<dbReference type="EMBL" id="CAMXCT010003025">
    <property type="protein sequence ID" value="CAI4002032.1"/>
    <property type="molecule type" value="Genomic_DNA"/>
</dbReference>
<comment type="similarity">
    <text evidence="1">Belongs to the glycosyltransferase 47 family.</text>
</comment>
<evidence type="ECO:0000313" key="5">
    <source>
        <dbReference type="Proteomes" id="UP001152797"/>
    </source>
</evidence>
<feature type="domain" description="Exostosin GT47" evidence="2">
    <location>
        <begin position="110"/>
        <end position="377"/>
    </location>
</feature>
<sequence>MAGREVGTSLDPRSDNLESLRQIMNREVLPDFDNAVKDCVFGVMSLILLTLSAVDSEEGLEQARYMQGLVDGLFFQFADLLQDSDWPLDTSQFYSLRQLLGHERNDCGGSNLRVYVYNSTDLTRRRLLTGSGMMAAASHIHTYLEQSSCVTQDPESANLFFLPAYHGQQYDAFLEMVSHAESDERFPYLLQRPADHFFVVSANLPSWVDLAPLRHSMLLTVESWQTNEGVPRWYSPWKDVMIPGYIDRWRIDAMRAVNKPSRERGFLLVFHGNHPGNHQLYVKHKAEVRTRILNSFSGLPDCSVGGPVGDFFERMGRTHFCLVPRGSSAWTIHLYESFFFGCIPVILSDFLAVPFQGIVDWTAFSIKWPEEEVGEKLLQHLRSIPLKKIAEMKDRLEEAACFFDFHRGYGLREKKESDWIKWKENQVALGGDCPYIGHGNGETLDACHQSCQQSSCNLVNFHDGDCVLRRCLDPAQPALTGGAQGWQVWSMVNDTQLHCSPYHAVFQTLSQRHQNRPFTHGPYWN</sequence>
<dbReference type="Proteomes" id="UP001152797">
    <property type="component" value="Unassembled WGS sequence"/>
</dbReference>
<protein>
    <submittedName>
        <fullName evidence="4">Probable glucuronosyltransferase Os01g0926400 (OsGT47D)</fullName>
    </submittedName>
</protein>
<evidence type="ECO:0000313" key="4">
    <source>
        <dbReference type="EMBL" id="CAL4789344.1"/>
    </source>
</evidence>
<keyword evidence="5" id="KW-1185">Reference proteome</keyword>
<dbReference type="Pfam" id="PF03016">
    <property type="entry name" value="Exostosin_GT47"/>
    <property type="match status" value="1"/>
</dbReference>
<name>A0A9P1D0G3_9DINO</name>
<evidence type="ECO:0000313" key="3">
    <source>
        <dbReference type="EMBL" id="CAI4002032.1"/>
    </source>
</evidence>
<comment type="caution">
    <text evidence="3">The sequence shown here is derived from an EMBL/GenBank/DDBJ whole genome shotgun (WGS) entry which is preliminary data.</text>
</comment>